<organism evidence="2 3">
    <name type="scientific">Pseudomonas nitroreducens</name>
    <dbReference type="NCBI Taxonomy" id="46680"/>
    <lineage>
        <taxon>Bacteria</taxon>
        <taxon>Pseudomonadati</taxon>
        <taxon>Pseudomonadota</taxon>
        <taxon>Gammaproteobacteria</taxon>
        <taxon>Pseudomonadales</taxon>
        <taxon>Pseudomonadaceae</taxon>
        <taxon>Pseudomonas</taxon>
    </lineage>
</organism>
<feature type="signal peptide" evidence="1">
    <location>
        <begin position="1"/>
        <end position="22"/>
    </location>
</feature>
<sequence>MTRTLASLLLAGGLLAAGQAMAGGEDLSPAPAVNDGPLIWHNESLTYLWGKNFKVDPPIQQTFTFESASA</sequence>
<proteinExistence type="predicted"/>
<comment type="caution">
    <text evidence="2">The sequence shown here is derived from an EMBL/GenBank/DDBJ whole genome shotgun (WGS) entry which is preliminary data.</text>
</comment>
<accession>A0A7W7KGB1</accession>
<dbReference type="AlphaFoldDB" id="A0A7W7KGB1"/>
<protein>
    <submittedName>
        <fullName evidence="2">Nucleoside-specific outer membrane channel protein Tsx</fullName>
    </submittedName>
</protein>
<reference evidence="2 3" key="1">
    <citation type="submission" date="2020-08" db="EMBL/GenBank/DDBJ databases">
        <title>Functional genomics of gut bacteria from endangered species of beetles.</title>
        <authorList>
            <person name="Carlos-Shanley C."/>
        </authorList>
    </citation>
    <scope>NUCLEOTIDE SEQUENCE [LARGE SCALE GENOMIC DNA]</scope>
    <source>
        <strain evidence="2 3">S00179</strain>
    </source>
</reference>
<gene>
    <name evidence="2" type="ORF">HNP46_000797</name>
</gene>
<evidence type="ECO:0000256" key="1">
    <source>
        <dbReference type="SAM" id="SignalP"/>
    </source>
</evidence>
<dbReference type="EMBL" id="JACHLI010000002">
    <property type="protein sequence ID" value="MBB4861960.1"/>
    <property type="molecule type" value="Genomic_DNA"/>
</dbReference>
<evidence type="ECO:0000313" key="2">
    <source>
        <dbReference type="EMBL" id="MBB4861960.1"/>
    </source>
</evidence>
<dbReference type="Proteomes" id="UP000566995">
    <property type="component" value="Unassembled WGS sequence"/>
</dbReference>
<keyword evidence="1" id="KW-0732">Signal</keyword>
<evidence type="ECO:0000313" key="3">
    <source>
        <dbReference type="Proteomes" id="UP000566995"/>
    </source>
</evidence>
<feature type="chain" id="PRO_5030573932" evidence="1">
    <location>
        <begin position="23"/>
        <end position="70"/>
    </location>
</feature>
<name>A0A7W7KGB1_PSENT</name>